<dbReference type="Proteomes" id="UP000002026">
    <property type="component" value="Chromosome"/>
</dbReference>
<dbReference type="eggNOG" id="COG0223">
    <property type="taxonomic scope" value="Bacteria"/>
</dbReference>
<evidence type="ECO:0000256" key="2">
    <source>
        <dbReference type="ARBA" id="ARBA00012261"/>
    </source>
</evidence>
<dbReference type="EC" id="2.1.2.9" evidence="2 5"/>
<dbReference type="PANTHER" id="PTHR11138:SF5">
    <property type="entry name" value="METHIONYL-TRNA FORMYLTRANSFERASE, MITOCHONDRIAL"/>
    <property type="match status" value="1"/>
</dbReference>
<dbReference type="InterPro" id="IPR044135">
    <property type="entry name" value="Met-tRNA-FMT_C"/>
</dbReference>
<dbReference type="Pfam" id="PF00551">
    <property type="entry name" value="Formyl_trans_N"/>
    <property type="match status" value="1"/>
</dbReference>
<feature type="binding site" evidence="5">
    <location>
        <begin position="103"/>
        <end position="106"/>
    </location>
    <ligand>
        <name>(6S)-5,6,7,8-tetrahydrofolate</name>
        <dbReference type="ChEBI" id="CHEBI:57453"/>
    </ligand>
</feature>
<dbReference type="GO" id="GO:0005829">
    <property type="term" value="C:cytosol"/>
    <property type="evidence" value="ECO:0007669"/>
    <property type="project" value="TreeGrafter"/>
</dbReference>
<evidence type="ECO:0000259" key="7">
    <source>
        <dbReference type="Pfam" id="PF02911"/>
    </source>
</evidence>
<dbReference type="SUPFAM" id="SSF53328">
    <property type="entry name" value="Formyltransferase"/>
    <property type="match status" value="1"/>
</dbReference>
<dbReference type="KEGG" id="shi:Shel_09900"/>
<dbReference type="CDD" id="cd08704">
    <property type="entry name" value="Met_tRNA_FMT_C"/>
    <property type="match status" value="1"/>
</dbReference>
<evidence type="ECO:0000256" key="5">
    <source>
        <dbReference type="HAMAP-Rule" id="MF_00182"/>
    </source>
</evidence>
<dbReference type="InterPro" id="IPR002376">
    <property type="entry name" value="Formyl_transf_N"/>
</dbReference>
<sequence>MGTPTFAANILIELKEQHDVVCVYTRADAVRGRGKALVPSPAKQVALEAGIPVREPDTLRDPKEIAFLKELAPDAIVVAAYGKILPKEVLDIPPFGCINVHGSLLPKYRGAAPMERAILDGEAETGVCIMRMEEGLDTGDYCISRSCEIGDQKLEHLAGELADKGAYALLTALYAIEQGEARWTKQDDSQATYAEKLGHDELMLDPADSAVMNARRVQASSDAHPSKCQLAGRGVTVLDARVAAGEDAPELEPGQVALQAKNLYMGCSDGAIRLIEVKPDGKKAMSAASFAAGIQNLKSQGSTWGRL</sequence>
<evidence type="ECO:0000256" key="1">
    <source>
        <dbReference type="ARBA" id="ARBA00010699"/>
    </source>
</evidence>
<dbReference type="SUPFAM" id="SSF50486">
    <property type="entry name" value="FMT C-terminal domain-like"/>
    <property type="match status" value="1"/>
</dbReference>
<name>C7N542_SLAHD</name>
<dbReference type="Gene3D" id="3.40.50.12230">
    <property type="match status" value="1"/>
</dbReference>
<dbReference type="InterPro" id="IPR011034">
    <property type="entry name" value="Formyl_transferase-like_C_sf"/>
</dbReference>
<dbReference type="STRING" id="471855.Shel_09900"/>
<evidence type="ECO:0000256" key="3">
    <source>
        <dbReference type="ARBA" id="ARBA00022679"/>
    </source>
</evidence>
<feature type="domain" description="Formyl transferase C-terminal" evidence="7">
    <location>
        <begin position="207"/>
        <end position="294"/>
    </location>
</feature>
<gene>
    <name evidence="5" type="primary">fmt</name>
    <name evidence="8" type="ordered locus">Shel_09900</name>
</gene>
<organism evidence="8 9">
    <name type="scientific">Slackia heliotrinireducens (strain ATCC 29202 / DSM 20476 / NCTC 11029 / RHS 1)</name>
    <name type="common">Peptococcus heliotrinreducens</name>
    <dbReference type="NCBI Taxonomy" id="471855"/>
    <lineage>
        <taxon>Bacteria</taxon>
        <taxon>Bacillati</taxon>
        <taxon>Actinomycetota</taxon>
        <taxon>Coriobacteriia</taxon>
        <taxon>Eggerthellales</taxon>
        <taxon>Eggerthellaceae</taxon>
        <taxon>Slackia</taxon>
    </lineage>
</organism>
<dbReference type="AlphaFoldDB" id="C7N542"/>
<dbReference type="HAMAP" id="MF_00182">
    <property type="entry name" value="Formyl_trans"/>
    <property type="match status" value="1"/>
</dbReference>
<dbReference type="InterPro" id="IPR005794">
    <property type="entry name" value="Fmt"/>
</dbReference>
<evidence type="ECO:0000259" key="6">
    <source>
        <dbReference type="Pfam" id="PF00551"/>
    </source>
</evidence>
<evidence type="ECO:0000313" key="9">
    <source>
        <dbReference type="Proteomes" id="UP000002026"/>
    </source>
</evidence>
<dbReference type="HOGENOM" id="CLU_033347_2_0_11"/>
<evidence type="ECO:0000313" key="8">
    <source>
        <dbReference type="EMBL" id="ACV22027.1"/>
    </source>
</evidence>
<comment type="catalytic activity">
    <reaction evidence="5">
        <text>L-methionyl-tRNA(fMet) + (6R)-10-formyltetrahydrofolate = N-formyl-L-methionyl-tRNA(fMet) + (6S)-5,6,7,8-tetrahydrofolate + H(+)</text>
        <dbReference type="Rhea" id="RHEA:24380"/>
        <dbReference type="Rhea" id="RHEA-COMP:9952"/>
        <dbReference type="Rhea" id="RHEA-COMP:9953"/>
        <dbReference type="ChEBI" id="CHEBI:15378"/>
        <dbReference type="ChEBI" id="CHEBI:57453"/>
        <dbReference type="ChEBI" id="CHEBI:78530"/>
        <dbReference type="ChEBI" id="CHEBI:78844"/>
        <dbReference type="ChEBI" id="CHEBI:195366"/>
        <dbReference type="EC" id="2.1.2.9"/>
    </reaction>
</comment>
<dbReference type="EMBL" id="CP001684">
    <property type="protein sequence ID" value="ACV22027.1"/>
    <property type="molecule type" value="Genomic_DNA"/>
</dbReference>
<feature type="domain" description="Formyl transferase N-terminal" evidence="6">
    <location>
        <begin position="2"/>
        <end position="172"/>
    </location>
</feature>
<dbReference type="PANTHER" id="PTHR11138">
    <property type="entry name" value="METHIONYL-TRNA FORMYLTRANSFERASE"/>
    <property type="match status" value="1"/>
</dbReference>
<keyword evidence="4 5" id="KW-0648">Protein biosynthesis</keyword>
<proteinExistence type="inferred from homology"/>
<comment type="function">
    <text evidence="5">Attaches a formyl group to the free amino group of methionyl-tRNA(fMet). The formyl group appears to play a dual role in the initiator identity of N-formylmethionyl-tRNA by promoting its recognition by IF2 and preventing the misappropriation of this tRNA by the elongation apparatus.</text>
</comment>
<dbReference type="InterPro" id="IPR005793">
    <property type="entry name" value="Formyl_trans_C"/>
</dbReference>
<accession>C7N542</accession>
<dbReference type="InterPro" id="IPR036477">
    <property type="entry name" value="Formyl_transf_N_sf"/>
</dbReference>
<protein>
    <recommendedName>
        <fullName evidence="2 5">Methionyl-tRNA formyltransferase</fullName>
        <ecNumber evidence="2 5">2.1.2.9</ecNumber>
    </recommendedName>
</protein>
<keyword evidence="9" id="KW-1185">Reference proteome</keyword>
<keyword evidence="3 5" id="KW-0808">Transferase</keyword>
<dbReference type="CDD" id="cd08646">
    <property type="entry name" value="FMT_core_Met-tRNA-FMT_N"/>
    <property type="match status" value="1"/>
</dbReference>
<comment type="similarity">
    <text evidence="1 5">Belongs to the Fmt family.</text>
</comment>
<dbReference type="Pfam" id="PF02911">
    <property type="entry name" value="Formyl_trans_C"/>
    <property type="match status" value="1"/>
</dbReference>
<evidence type="ECO:0000256" key="4">
    <source>
        <dbReference type="ARBA" id="ARBA00022917"/>
    </source>
</evidence>
<dbReference type="NCBIfam" id="TIGR00460">
    <property type="entry name" value="fmt"/>
    <property type="match status" value="1"/>
</dbReference>
<dbReference type="InterPro" id="IPR041711">
    <property type="entry name" value="Met-tRNA-FMT_N"/>
</dbReference>
<dbReference type="GO" id="GO:0004479">
    <property type="term" value="F:methionyl-tRNA formyltransferase activity"/>
    <property type="evidence" value="ECO:0007669"/>
    <property type="project" value="UniProtKB-UniRule"/>
</dbReference>
<reference evidence="8 9" key="1">
    <citation type="journal article" date="2009" name="Stand. Genomic Sci.">
        <title>Complete genome sequence of Slackia heliotrinireducens type strain (RHS 1).</title>
        <authorList>
            <person name="Pukall R."/>
            <person name="Lapidus A."/>
            <person name="Nolan M."/>
            <person name="Copeland A."/>
            <person name="Glavina Del Rio T."/>
            <person name="Lucas S."/>
            <person name="Chen F."/>
            <person name="Tice H."/>
            <person name="Cheng J.F."/>
            <person name="Chertkov O."/>
            <person name="Bruce D."/>
            <person name="Goodwin L."/>
            <person name="Kuske C."/>
            <person name="Brettin T."/>
            <person name="Detter J.C."/>
            <person name="Han C."/>
            <person name="Pitluck S."/>
            <person name="Pati A."/>
            <person name="Mavrommatis K."/>
            <person name="Ivanova N."/>
            <person name="Ovchinnikova G."/>
            <person name="Chen A."/>
            <person name="Palaniappan K."/>
            <person name="Schneider S."/>
            <person name="Rohde M."/>
            <person name="Chain P."/>
            <person name="D'haeseleer P."/>
            <person name="Goker M."/>
            <person name="Bristow J."/>
            <person name="Eisen J.A."/>
            <person name="Markowitz V."/>
            <person name="Kyrpides N.C."/>
            <person name="Klenk H.P."/>
            <person name="Hugenholtz P."/>
        </authorList>
    </citation>
    <scope>NUCLEOTIDE SEQUENCE [LARGE SCALE GENOMIC DNA]</scope>
    <source>
        <strain evidence="9">ATCC 29202 / DSM 20476 / NCTC 11029 / RHS 1</strain>
    </source>
</reference>